<feature type="transmembrane region" description="Helical" evidence="2">
    <location>
        <begin position="7"/>
        <end position="24"/>
    </location>
</feature>
<dbReference type="STRING" id="361077.A0A151ZI40"/>
<accession>A0A151ZI40</accession>
<evidence type="ECO:0000256" key="2">
    <source>
        <dbReference type="SAM" id="Phobius"/>
    </source>
</evidence>
<reference evidence="3 4" key="1">
    <citation type="submission" date="2015-12" db="EMBL/GenBank/DDBJ databases">
        <title>Dictyostelia acquired genes for synthesis and detection of signals that induce cell-type specialization by lateral gene transfer from prokaryotes.</title>
        <authorList>
            <person name="Gloeckner G."/>
            <person name="Schaap P."/>
        </authorList>
    </citation>
    <scope>NUCLEOTIDE SEQUENCE [LARGE SCALE GENOMIC DNA]</scope>
    <source>
        <strain evidence="3 4">TK</strain>
    </source>
</reference>
<keyword evidence="1" id="KW-0175">Coiled coil</keyword>
<protein>
    <submittedName>
        <fullName evidence="3">Uncharacterized protein</fullName>
    </submittedName>
</protein>
<gene>
    <name evidence="3" type="ORF">DLAC_05035</name>
</gene>
<feature type="transmembrane region" description="Helical" evidence="2">
    <location>
        <begin position="456"/>
        <end position="475"/>
    </location>
</feature>
<keyword evidence="4" id="KW-1185">Reference proteome</keyword>
<dbReference type="OrthoDB" id="20369at2759"/>
<comment type="caution">
    <text evidence="3">The sequence shown here is derived from an EMBL/GenBank/DDBJ whole genome shotgun (WGS) entry which is preliminary data.</text>
</comment>
<evidence type="ECO:0000256" key="1">
    <source>
        <dbReference type="SAM" id="Coils"/>
    </source>
</evidence>
<evidence type="ECO:0000313" key="4">
    <source>
        <dbReference type="Proteomes" id="UP000076078"/>
    </source>
</evidence>
<dbReference type="InParanoid" id="A0A151ZI40"/>
<keyword evidence="2" id="KW-0812">Transmembrane</keyword>
<proteinExistence type="predicted"/>
<keyword evidence="2" id="KW-0472">Membrane</keyword>
<dbReference type="EMBL" id="LODT01000025">
    <property type="protein sequence ID" value="KYQ93652.1"/>
    <property type="molecule type" value="Genomic_DNA"/>
</dbReference>
<organism evidence="3 4">
    <name type="scientific">Tieghemostelium lacteum</name>
    <name type="common">Slime mold</name>
    <name type="synonym">Dictyostelium lacteum</name>
    <dbReference type="NCBI Taxonomy" id="361077"/>
    <lineage>
        <taxon>Eukaryota</taxon>
        <taxon>Amoebozoa</taxon>
        <taxon>Evosea</taxon>
        <taxon>Eumycetozoa</taxon>
        <taxon>Dictyostelia</taxon>
        <taxon>Dictyosteliales</taxon>
        <taxon>Raperosteliaceae</taxon>
        <taxon>Tieghemostelium</taxon>
    </lineage>
</organism>
<name>A0A151ZI40_TIELA</name>
<evidence type="ECO:0000313" key="3">
    <source>
        <dbReference type="EMBL" id="KYQ93652.1"/>
    </source>
</evidence>
<feature type="coiled-coil region" evidence="1">
    <location>
        <begin position="101"/>
        <end position="135"/>
    </location>
</feature>
<sequence length="483" mass="56630">MNRNNLLVLIFVVVLSFNFLLLYYSHALFKKSSTGRGAVPTEVVDHNQLALLNYDFIEDKEPEAIVHIDNRDLRSIQKSIQRDLLDGDNATSRNLIVTFPIQSLAVDLNRLKIILEKLSVELEGWNQQNHLLEERNRILVKVFVVYSNQKTFSEQVQFQRLLQYYQEYHRDLFEFVEDTVIPDDINDFENDYSHRIPGSTSSNQKSQIENYQYNKPNKASRQHNLNVVATLRHLISKRYSKDAFNQTRDYIFMMNDLIPVCDSSFSVISYLLRKTQVYNPDWKVIKLSQNWSGFIMHQRDIVSLEKYIYGNRHIKKSKDLLEEWICGMSETGLQRTGICRESNRNLFIFRYNLFQDEHFEDSICWATYIHSRTCLNDDLVPCLNLNLNSTFFQLNLNSELAYLNYYLSINYSSNSNFQIQFRPRTSPIPIYTKSPLNNFSNSLNDSSTSTESNTHGILFILFILVTILIGISLFITKKKKSLK</sequence>
<dbReference type="Proteomes" id="UP000076078">
    <property type="component" value="Unassembled WGS sequence"/>
</dbReference>
<keyword evidence="2" id="KW-1133">Transmembrane helix</keyword>
<dbReference type="AlphaFoldDB" id="A0A151ZI40"/>